<keyword evidence="2" id="KW-0833">Ubl conjugation pathway</keyword>
<keyword evidence="4" id="KW-0812">Transmembrane</keyword>
<feature type="domain" description="UBC core" evidence="5">
    <location>
        <begin position="60"/>
        <end position="212"/>
    </location>
</feature>
<feature type="non-terminal residue" evidence="6">
    <location>
        <position position="1"/>
    </location>
</feature>
<gene>
    <name evidence="6" type="ORF">HID58_018432</name>
</gene>
<dbReference type="PANTHER" id="PTHR24068">
    <property type="entry name" value="UBIQUITIN-CONJUGATING ENZYME E2"/>
    <property type="match status" value="1"/>
</dbReference>
<dbReference type="InterPro" id="IPR016135">
    <property type="entry name" value="UBQ-conjugating_enzyme/RWD"/>
</dbReference>
<dbReference type="Proteomes" id="UP000824890">
    <property type="component" value="Unassembled WGS sequence"/>
</dbReference>
<sequence length="510" mass="58103">KPIKSEAPSFDSNKINTNIFQNIVLHIHYNKNVQVLTTVVFVFSFTKKVKTFVTNHNDVDREKGDAADREGVQGYDFERLLVQHRDSNNLFKWNAMIQGPEGTPYAGGMFSIDIKFPKNYPFTAPKFTFKTQIYHPNINSEGSICLDILKDKWSPPLTVEKVLLSITSLLADPNPDDPLEIHLLLIITISIEKKAMQRIEKEFKDMTSKDSLYIIGRDSNDLFKWNAMIQGPDGSPYAGGMFSIDIKFLKNYPFSAPKFTFKTLIYHPNISSEGSICLDILKDNWDPPLIVEKLYDLSSSKPAGFRSPALHRSIGLMVLPLLLWFSVSFSPYRLVYVNLDFTTATVTLDVSVSPAPSLIVTISPVPALCIMIGHLFITSNFWPPLSIAEEKTQIREIHLLLIVTMSIEKKVMQRIEKEFKDMTSKDSLYIISRDWNELFKWNAMIKGPDGTPYADGIFSINIKFPINYTFSAPKFTFKTLIYHPNINFEGSICLDILKDKWTPPLMVEKV</sequence>
<feature type="transmembrane region" description="Helical" evidence="4">
    <location>
        <begin position="355"/>
        <end position="377"/>
    </location>
</feature>
<evidence type="ECO:0000313" key="6">
    <source>
        <dbReference type="EMBL" id="KAH0926176.1"/>
    </source>
</evidence>
<dbReference type="InterPro" id="IPR023313">
    <property type="entry name" value="UBQ-conjugating_AS"/>
</dbReference>
<dbReference type="Pfam" id="PF00179">
    <property type="entry name" value="UQ_con"/>
    <property type="match status" value="3"/>
</dbReference>
<keyword evidence="4" id="KW-0472">Membrane</keyword>
<evidence type="ECO:0000259" key="5">
    <source>
        <dbReference type="PROSITE" id="PS50127"/>
    </source>
</evidence>
<accession>A0ABQ8D9X6</accession>
<feature type="transmembrane region" description="Helical" evidence="4">
    <location>
        <begin position="314"/>
        <end position="335"/>
    </location>
</feature>
<feature type="active site" description="Glycyl thioester intermediate" evidence="3">
    <location>
        <position position="493"/>
    </location>
</feature>
<feature type="domain" description="UBC core" evidence="5">
    <location>
        <begin position="210"/>
        <end position="344"/>
    </location>
</feature>
<keyword evidence="1" id="KW-0808">Transferase</keyword>
<dbReference type="EMBL" id="JAGKQM010000005">
    <property type="protein sequence ID" value="KAH0926176.1"/>
    <property type="molecule type" value="Genomic_DNA"/>
</dbReference>
<evidence type="ECO:0000256" key="3">
    <source>
        <dbReference type="PROSITE-ProRule" id="PRU10133"/>
    </source>
</evidence>
<evidence type="ECO:0000256" key="1">
    <source>
        <dbReference type="ARBA" id="ARBA00022679"/>
    </source>
</evidence>
<proteinExistence type="predicted"/>
<keyword evidence="4" id="KW-1133">Transmembrane helix</keyword>
<evidence type="ECO:0000256" key="4">
    <source>
        <dbReference type="SAM" id="Phobius"/>
    </source>
</evidence>
<organism evidence="6 7">
    <name type="scientific">Brassica napus</name>
    <name type="common">Rape</name>
    <dbReference type="NCBI Taxonomy" id="3708"/>
    <lineage>
        <taxon>Eukaryota</taxon>
        <taxon>Viridiplantae</taxon>
        <taxon>Streptophyta</taxon>
        <taxon>Embryophyta</taxon>
        <taxon>Tracheophyta</taxon>
        <taxon>Spermatophyta</taxon>
        <taxon>Magnoliopsida</taxon>
        <taxon>eudicotyledons</taxon>
        <taxon>Gunneridae</taxon>
        <taxon>Pentapetalae</taxon>
        <taxon>rosids</taxon>
        <taxon>malvids</taxon>
        <taxon>Brassicales</taxon>
        <taxon>Brassicaceae</taxon>
        <taxon>Brassiceae</taxon>
        <taxon>Brassica</taxon>
    </lineage>
</organism>
<feature type="active site" description="Glycyl thioester intermediate" evidence="3">
    <location>
        <position position="277"/>
    </location>
</feature>
<evidence type="ECO:0000256" key="2">
    <source>
        <dbReference type="ARBA" id="ARBA00022786"/>
    </source>
</evidence>
<protein>
    <recommendedName>
        <fullName evidence="5">UBC core domain-containing protein</fullName>
    </recommendedName>
</protein>
<feature type="active site" description="Glycyl thioester intermediate" evidence="3">
    <location>
        <position position="145"/>
    </location>
</feature>
<dbReference type="PROSITE" id="PS50127">
    <property type="entry name" value="UBC_2"/>
    <property type="match status" value="3"/>
</dbReference>
<evidence type="ECO:0000313" key="7">
    <source>
        <dbReference type="Proteomes" id="UP000824890"/>
    </source>
</evidence>
<comment type="caution">
    <text evidence="6">The sequence shown here is derived from an EMBL/GenBank/DDBJ whole genome shotgun (WGS) entry which is preliminary data.</text>
</comment>
<dbReference type="PROSITE" id="PS00183">
    <property type="entry name" value="UBC_1"/>
    <property type="match status" value="3"/>
</dbReference>
<name>A0ABQ8D9X6_BRANA</name>
<dbReference type="SMART" id="SM00212">
    <property type="entry name" value="UBCc"/>
    <property type="match status" value="3"/>
</dbReference>
<dbReference type="SUPFAM" id="SSF54495">
    <property type="entry name" value="UBC-like"/>
    <property type="match status" value="3"/>
</dbReference>
<feature type="domain" description="UBC core" evidence="5">
    <location>
        <begin position="406"/>
        <end position="510"/>
    </location>
</feature>
<keyword evidence="7" id="KW-1185">Reference proteome</keyword>
<reference evidence="6 7" key="1">
    <citation type="submission" date="2021-05" db="EMBL/GenBank/DDBJ databases">
        <title>Genome Assembly of Synthetic Allotetraploid Brassica napus Reveals Homoeologous Exchanges between Subgenomes.</title>
        <authorList>
            <person name="Davis J.T."/>
        </authorList>
    </citation>
    <scope>NUCLEOTIDE SEQUENCE [LARGE SCALE GENOMIC DNA]</scope>
    <source>
        <strain evidence="7">cv. Da-Ae</strain>
        <tissue evidence="6">Seedling</tissue>
    </source>
</reference>
<dbReference type="InterPro" id="IPR000608">
    <property type="entry name" value="UBC"/>
</dbReference>
<dbReference type="Gene3D" id="3.10.110.10">
    <property type="entry name" value="Ubiquitin Conjugating Enzyme"/>
    <property type="match status" value="3"/>
</dbReference>